<name>A0AAW1MEK0_POPJA</name>
<accession>A0AAW1MEK0</accession>
<comment type="caution">
    <text evidence="1">The sequence shown here is derived from an EMBL/GenBank/DDBJ whole genome shotgun (WGS) entry which is preliminary data.</text>
</comment>
<reference evidence="1 2" key="1">
    <citation type="journal article" date="2024" name="BMC Genomics">
        <title>De novo assembly and annotation of Popillia japonica's genome with initial clues to its potential as an invasive pest.</title>
        <authorList>
            <person name="Cucini C."/>
            <person name="Boschi S."/>
            <person name="Funari R."/>
            <person name="Cardaioli E."/>
            <person name="Iannotti N."/>
            <person name="Marturano G."/>
            <person name="Paoli F."/>
            <person name="Bruttini M."/>
            <person name="Carapelli A."/>
            <person name="Frati F."/>
            <person name="Nardi F."/>
        </authorList>
    </citation>
    <scope>NUCLEOTIDE SEQUENCE [LARGE SCALE GENOMIC DNA]</scope>
    <source>
        <strain evidence="1">DMR45628</strain>
    </source>
</reference>
<evidence type="ECO:0000313" key="1">
    <source>
        <dbReference type="EMBL" id="KAK9746051.1"/>
    </source>
</evidence>
<proteinExistence type="predicted"/>
<protein>
    <submittedName>
        <fullName evidence="1">Uncharacterized protein</fullName>
    </submittedName>
</protein>
<dbReference type="Proteomes" id="UP001458880">
    <property type="component" value="Unassembled WGS sequence"/>
</dbReference>
<evidence type="ECO:0000313" key="2">
    <source>
        <dbReference type="Proteomes" id="UP001458880"/>
    </source>
</evidence>
<dbReference type="AlphaFoldDB" id="A0AAW1MEK0"/>
<organism evidence="1 2">
    <name type="scientific">Popillia japonica</name>
    <name type="common">Japanese beetle</name>
    <dbReference type="NCBI Taxonomy" id="7064"/>
    <lineage>
        <taxon>Eukaryota</taxon>
        <taxon>Metazoa</taxon>
        <taxon>Ecdysozoa</taxon>
        <taxon>Arthropoda</taxon>
        <taxon>Hexapoda</taxon>
        <taxon>Insecta</taxon>
        <taxon>Pterygota</taxon>
        <taxon>Neoptera</taxon>
        <taxon>Endopterygota</taxon>
        <taxon>Coleoptera</taxon>
        <taxon>Polyphaga</taxon>
        <taxon>Scarabaeiformia</taxon>
        <taxon>Scarabaeidae</taxon>
        <taxon>Rutelinae</taxon>
        <taxon>Popillia</taxon>
    </lineage>
</organism>
<keyword evidence="2" id="KW-1185">Reference proteome</keyword>
<dbReference type="EMBL" id="JASPKY010000042">
    <property type="protein sequence ID" value="KAK9746051.1"/>
    <property type="molecule type" value="Genomic_DNA"/>
</dbReference>
<sequence>MPLLKQGGSHERFSSLIHLLEPLGKVRPNIPSFPTVYSAKSAANVTLLCPAQAYPKPSYRYFPSYLVCPAQAYPKPSYRYFPSYLVCSGKEPVGLRGPRLLADVKSTTIEKPTRNGLSLLCQAQAFPMPIFRAPNLQADSKFKHVERRSNSDLSLFCQAQAYPSPTFRTHRAESAQFASRFEIEVGRTDGRK</sequence>
<gene>
    <name evidence="1" type="ORF">QE152_g6348</name>
</gene>